<organism evidence="1">
    <name type="scientific">marine sediment metagenome</name>
    <dbReference type="NCBI Taxonomy" id="412755"/>
    <lineage>
        <taxon>unclassified sequences</taxon>
        <taxon>metagenomes</taxon>
        <taxon>ecological metagenomes</taxon>
    </lineage>
</organism>
<reference evidence="1" key="1">
    <citation type="journal article" date="2015" name="Nature">
        <title>Complex archaea that bridge the gap between prokaryotes and eukaryotes.</title>
        <authorList>
            <person name="Spang A."/>
            <person name="Saw J.H."/>
            <person name="Jorgensen S.L."/>
            <person name="Zaremba-Niedzwiedzka K."/>
            <person name="Martijn J."/>
            <person name="Lind A.E."/>
            <person name="van Eijk R."/>
            <person name="Schleper C."/>
            <person name="Guy L."/>
            <person name="Ettema T.J."/>
        </authorList>
    </citation>
    <scope>NUCLEOTIDE SEQUENCE</scope>
</reference>
<protein>
    <recommendedName>
        <fullName evidence="2">Capsid protein</fullName>
    </recommendedName>
</protein>
<dbReference type="EMBL" id="LAZR01032187">
    <property type="protein sequence ID" value="KKL51614.1"/>
    <property type="molecule type" value="Genomic_DNA"/>
</dbReference>
<evidence type="ECO:0008006" key="2">
    <source>
        <dbReference type="Google" id="ProtNLM"/>
    </source>
</evidence>
<evidence type="ECO:0000313" key="1">
    <source>
        <dbReference type="EMBL" id="KKL51614.1"/>
    </source>
</evidence>
<dbReference type="AlphaFoldDB" id="A0A0F9CQY9"/>
<accession>A0A0F9CQY9</accession>
<proteinExistence type="predicted"/>
<name>A0A0F9CQY9_9ZZZZ</name>
<sequence length="286" mass="31077">MSYNTGSDPTLAELITAAFVPAKFSREVLEHTKSNLVVTDSFTHRFEKDLAFGYTVSIPVTSEITTTEVTPNTEPTAQDATGTPATITVDQWREATVEIPPLAKKEQLADYMAVGAKSASYAISKRIDTTVGALFSTLSSTSSQGADGQAFTDEIFRALVETLDTNDVPDDGRFLIGDPSMKSDLLAIDKFVRQDYINGSPTTNGRFGQLYGAVVKITNNLTSAGTGNYGVYAHPDAIGVVLQKNPNSNLYNLGWKFIVKIIVDAAWGYSEIRDLFGKAFYTRKNP</sequence>
<comment type="caution">
    <text evidence="1">The sequence shown here is derived from an EMBL/GenBank/DDBJ whole genome shotgun (WGS) entry which is preliminary data.</text>
</comment>
<gene>
    <name evidence="1" type="ORF">LCGC14_2293740</name>
</gene>